<evidence type="ECO:0000313" key="1">
    <source>
        <dbReference type="EMBL" id="KAF2750952.1"/>
    </source>
</evidence>
<reference evidence="1" key="1">
    <citation type="journal article" date="2020" name="Stud. Mycol.">
        <title>101 Dothideomycetes genomes: a test case for predicting lifestyles and emergence of pathogens.</title>
        <authorList>
            <person name="Haridas S."/>
            <person name="Albert R."/>
            <person name="Binder M."/>
            <person name="Bloem J."/>
            <person name="Labutti K."/>
            <person name="Salamov A."/>
            <person name="Andreopoulos B."/>
            <person name="Baker S."/>
            <person name="Barry K."/>
            <person name="Bills G."/>
            <person name="Bluhm B."/>
            <person name="Cannon C."/>
            <person name="Castanera R."/>
            <person name="Culley D."/>
            <person name="Daum C."/>
            <person name="Ezra D."/>
            <person name="Gonzalez J."/>
            <person name="Henrissat B."/>
            <person name="Kuo A."/>
            <person name="Liang C."/>
            <person name="Lipzen A."/>
            <person name="Lutzoni F."/>
            <person name="Magnuson J."/>
            <person name="Mondo S."/>
            <person name="Nolan M."/>
            <person name="Ohm R."/>
            <person name="Pangilinan J."/>
            <person name="Park H.-J."/>
            <person name="Ramirez L."/>
            <person name="Alfaro M."/>
            <person name="Sun H."/>
            <person name="Tritt A."/>
            <person name="Yoshinaga Y."/>
            <person name="Zwiers L.-H."/>
            <person name="Turgeon B."/>
            <person name="Goodwin S."/>
            <person name="Spatafora J."/>
            <person name="Crous P."/>
            <person name="Grigoriev I."/>
        </authorList>
    </citation>
    <scope>NUCLEOTIDE SEQUENCE</scope>
    <source>
        <strain evidence="1">CBS 119925</strain>
    </source>
</reference>
<dbReference type="Proteomes" id="UP000799440">
    <property type="component" value="Unassembled WGS sequence"/>
</dbReference>
<gene>
    <name evidence="1" type="ORF">M011DRAFT_483845</name>
</gene>
<evidence type="ECO:0000313" key="2">
    <source>
        <dbReference type="Proteomes" id="UP000799440"/>
    </source>
</evidence>
<sequence>MARPLEDAYVKDVLRKQDAVGQALYAKLLEKCPRETRDEVYSYLIPAEFIGVYTEVRRIHEWDNTKLDHQMASCLTKDRLGATVAREVAMWCYRHLAFRFEDLTRERRHIVTNWLQGTDCHGLVRGEHVRHIELAVKLGYDPLLDPDYDYYTMDPVRVMPSLSAIPQDANITVLIYQEASLFDWEEYDEDEDDDEDLAEAAFGWINSQKRAVSTLLEKGHPVTLGVTCIRPCRFAACWKETLVSIKQFPINSRITSRKFFKCKDRVVRTVGRGQYAKRGPYLKQSLFFSGQF</sequence>
<keyword evidence="2" id="KW-1185">Reference proteome</keyword>
<dbReference type="AlphaFoldDB" id="A0A6A6VK03"/>
<dbReference type="EMBL" id="MU006563">
    <property type="protein sequence ID" value="KAF2750952.1"/>
    <property type="molecule type" value="Genomic_DNA"/>
</dbReference>
<proteinExistence type="predicted"/>
<name>A0A6A6VK03_9PLEO</name>
<accession>A0A6A6VK03</accession>
<protein>
    <submittedName>
        <fullName evidence="1">Uncharacterized protein</fullName>
    </submittedName>
</protein>
<organism evidence="1 2">
    <name type="scientific">Sporormia fimetaria CBS 119925</name>
    <dbReference type="NCBI Taxonomy" id="1340428"/>
    <lineage>
        <taxon>Eukaryota</taxon>
        <taxon>Fungi</taxon>
        <taxon>Dikarya</taxon>
        <taxon>Ascomycota</taxon>
        <taxon>Pezizomycotina</taxon>
        <taxon>Dothideomycetes</taxon>
        <taxon>Pleosporomycetidae</taxon>
        <taxon>Pleosporales</taxon>
        <taxon>Sporormiaceae</taxon>
        <taxon>Sporormia</taxon>
    </lineage>
</organism>